<evidence type="ECO:0000259" key="3">
    <source>
        <dbReference type="Pfam" id="PF01170"/>
    </source>
</evidence>
<keyword evidence="1" id="KW-0489">Methyltransferase</keyword>
<dbReference type="GO" id="GO:0032259">
    <property type="term" value="P:methylation"/>
    <property type="evidence" value="ECO:0007669"/>
    <property type="project" value="UniProtKB-KW"/>
</dbReference>
<reference evidence="6" key="1">
    <citation type="submission" date="2022-11" db="UniProtKB">
        <authorList>
            <consortium name="WormBaseParasite"/>
        </authorList>
    </citation>
    <scope>IDENTIFICATION</scope>
</reference>
<proteinExistence type="predicted"/>
<dbReference type="PIRSF" id="PIRSF017259">
    <property type="entry name" value="tRNA_mtfrase_TRM11"/>
    <property type="match status" value="1"/>
</dbReference>
<dbReference type="GO" id="GO:0005737">
    <property type="term" value="C:cytoplasm"/>
    <property type="evidence" value="ECO:0007669"/>
    <property type="project" value="TreeGrafter"/>
</dbReference>
<dbReference type="PANTHER" id="PTHR13370:SF3">
    <property type="entry name" value="TRNA (GUANINE(10)-N2)-METHYLTRANSFERASE HOMOLOG"/>
    <property type="match status" value="1"/>
</dbReference>
<dbReference type="InterPro" id="IPR029063">
    <property type="entry name" value="SAM-dependent_MTases_sf"/>
</dbReference>
<feature type="domain" description="Ribosomal RNA large subunit methyltransferase K/L-like methyltransferase" evidence="3">
    <location>
        <begin position="181"/>
        <end position="309"/>
    </location>
</feature>
<protein>
    <submittedName>
        <fullName evidence="6">UPF0020 domain-containing protein</fullName>
    </submittedName>
</protein>
<dbReference type="PANTHER" id="PTHR13370">
    <property type="entry name" value="RNA METHYLASE-RELATED"/>
    <property type="match status" value="1"/>
</dbReference>
<keyword evidence="5" id="KW-1185">Reference proteome</keyword>
<dbReference type="Pfam" id="PF01170">
    <property type="entry name" value="UPF0020"/>
    <property type="match status" value="1"/>
</dbReference>
<evidence type="ECO:0000259" key="4">
    <source>
        <dbReference type="Pfam" id="PF25904"/>
    </source>
</evidence>
<dbReference type="PRINTS" id="PR00507">
    <property type="entry name" value="N12N6MTFRASE"/>
</dbReference>
<dbReference type="GO" id="GO:0008168">
    <property type="term" value="F:methyltransferase activity"/>
    <property type="evidence" value="ECO:0007669"/>
    <property type="project" value="UniProtKB-KW"/>
</dbReference>
<dbReference type="Proteomes" id="UP000887540">
    <property type="component" value="Unplaced"/>
</dbReference>
<dbReference type="AlphaFoldDB" id="A0A914C6L1"/>
<evidence type="ECO:0000313" key="6">
    <source>
        <dbReference type="WBParaSite" id="ACRNAN_Path_430.g1625.t1"/>
    </source>
</evidence>
<dbReference type="InterPro" id="IPR000241">
    <property type="entry name" value="RlmKL-like_Mtase"/>
</dbReference>
<dbReference type="CDD" id="cd02440">
    <property type="entry name" value="AdoMet_MTases"/>
    <property type="match status" value="1"/>
</dbReference>
<evidence type="ECO:0000256" key="1">
    <source>
        <dbReference type="ARBA" id="ARBA00022603"/>
    </source>
</evidence>
<dbReference type="SUPFAM" id="SSF53335">
    <property type="entry name" value="S-adenosyl-L-methionine-dependent methyltransferases"/>
    <property type="match status" value="1"/>
</dbReference>
<dbReference type="Pfam" id="PF25904">
    <property type="entry name" value="Tmrp11_N"/>
    <property type="match status" value="1"/>
</dbReference>
<feature type="domain" description="tRNA (guanine(10)-N(2))-methyltransferase TRMT11 N-terminal" evidence="4">
    <location>
        <begin position="2"/>
        <end position="170"/>
    </location>
</feature>
<dbReference type="WBParaSite" id="ACRNAN_Path_430.g1625.t1">
    <property type="protein sequence ID" value="ACRNAN_Path_430.g1625.t1"/>
    <property type="gene ID" value="ACRNAN_Path_430.g1625"/>
</dbReference>
<accession>A0A914C6L1</accession>
<dbReference type="Gene3D" id="3.40.50.150">
    <property type="entry name" value="Vaccinia Virus protein VP39"/>
    <property type="match status" value="1"/>
</dbReference>
<evidence type="ECO:0000313" key="5">
    <source>
        <dbReference type="Proteomes" id="UP000887540"/>
    </source>
</evidence>
<sequence>MKQYLFIFTQTHLDFRIPEFSSLCQLFGIPDKSGEICKDDVLCTIELEPNHVAQLLSRAISIKSVYEIILQGSDYGDICEQLKISSEKFRVFDSENQSWALRIRPYGLKHDISQTNEMIDELVELLPLNKASVNLSNPSIEFSLIEDFSQNRNQKPVATYFGRFIGEGHRSWISKFSLKSRKYIGNSTMDPELALIQANLVMARPGAIVLDPFCGTGGLILPASHFGATTVGTEINYQIARAEGVSARMGEGKLTANQSVLANFEQYGIADKFLGILIADASRHSLWRYGENGIFDAITTDPPYGVREKGRKVGNKKRKPHWTLPGSAHEQHYPEKQVYGITQVFLDLLNLAAKVLVISGRIAFWYPVVRNE</sequence>
<dbReference type="InterPro" id="IPR059073">
    <property type="entry name" value="TRMT11_N"/>
</dbReference>
<organism evidence="5 6">
    <name type="scientific">Acrobeloides nanus</name>
    <dbReference type="NCBI Taxonomy" id="290746"/>
    <lineage>
        <taxon>Eukaryota</taxon>
        <taxon>Metazoa</taxon>
        <taxon>Ecdysozoa</taxon>
        <taxon>Nematoda</taxon>
        <taxon>Chromadorea</taxon>
        <taxon>Rhabditida</taxon>
        <taxon>Tylenchina</taxon>
        <taxon>Cephalobomorpha</taxon>
        <taxon>Cephaloboidea</taxon>
        <taxon>Cephalobidae</taxon>
        <taxon>Acrobeloides</taxon>
    </lineage>
</organism>
<name>A0A914C6L1_9BILA</name>
<keyword evidence="2" id="KW-0808">Transferase</keyword>
<dbReference type="GO" id="GO:0043527">
    <property type="term" value="C:tRNA methyltransferase complex"/>
    <property type="evidence" value="ECO:0007669"/>
    <property type="project" value="UniProtKB-ARBA"/>
</dbReference>
<evidence type="ECO:0000256" key="2">
    <source>
        <dbReference type="ARBA" id="ARBA00022679"/>
    </source>
</evidence>